<organism evidence="1 2">
    <name type="scientific">Ligilactobacillus salivarius</name>
    <dbReference type="NCBI Taxonomy" id="1624"/>
    <lineage>
        <taxon>Bacteria</taxon>
        <taxon>Bacillati</taxon>
        <taxon>Bacillota</taxon>
        <taxon>Bacilli</taxon>
        <taxon>Lactobacillales</taxon>
        <taxon>Lactobacillaceae</taxon>
        <taxon>Ligilactobacillus</taxon>
    </lineage>
</organism>
<keyword evidence="1" id="KW-0614">Plasmid</keyword>
<dbReference type="Proteomes" id="UP000029488">
    <property type="component" value="Plasmid pMP1046B"/>
</dbReference>
<evidence type="ECO:0000313" key="2">
    <source>
        <dbReference type="Proteomes" id="UP000029488"/>
    </source>
</evidence>
<evidence type="ECO:0000313" key="1">
    <source>
        <dbReference type="EMBL" id="AIR11642.1"/>
    </source>
</evidence>
<gene>
    <name evidence="1" type="ORF">LSJ_3022</name>
</gene>
<reference evidence="1 2" key="1">
    <citation type="journal article" date="2014" name="BMC Genomics">
        <title>Unusual genome complexity in Lactobacillus salivarius JCM1046.</title>
        <authorList>
            <person name="Raftis E.J."/>
            <person name="Forde B.M."/>
            <person name="Claesson M.J."/>
            <person name="O'Toole P.W."/>
        </authorList>
    </citation>
    <scope>NUCLEOTIDE SEQUENCE [LARGE SCALE GENOMIC DNA]</scope>
    <source>
        <strain evidence="1 2">JCM1046</strain>
        <plasmid evidence="1 2">pMP1046B</plasmid>
    </source>
</reference>
<protein>
    <submittedName>
        <fullName evidence="1">Uncharacterized protein</fullName>
    </submittedName>
</protein>
<sequence length="79" mass="9380">MKVRNFKELNSEYPMVVELVVYKPTFRKRVDIVVNQEITLALASNIVAYVIPRSLNDRVRKVWDMDYIDNQTIITVDYE</sequence>
<dbReference type="EMBL" id="CP007648">
    <property type="protein sequence ID" value="AIR11642.1"/>
    <property type="molecule type" value="Genomic_DNA"/>
</dbReference>
<proteinExistence type="predicted"/>
<name>A0A089RYV7_9LACO</name>
<dbReference type="RefSeq" id="WP_044005787.1">
    <property type="nucleotide sequence ID" value="NZ_CP007648.1"/>
</dbReference>
<dbReference type="AlphaFoldDB" id="A0A089RYV7"/>
<dbReference type="KEGG" id="lsj:LSJ_3022"/>
<accession>A0A089RYV7</accession>
<geneLocation type="plasmid" evidence="1 2">
    <name>pMP1046B</name>
</geneLocation>